<evidence type="ECO:0000313" key="1">
    <source>
        <dbReference type="EMBL" id="KFI19589.1"/>
    </source>
</evidence>
<dbReference type="AlphaFoldDB" id="A0A0E2Z1Z1"/>
<gene>
    <name evidence="1" type="ORF">IB75_07150</name>
</gene>
<dbReference type="HOGENOM" id="CLU_2524174_0_0_6"/>
<reference evidence="1 2" key="1">
    <citation type="submission" date="2014-07" db="EMBL/GenBank/DDBJ databases">
        <title>Comparative analysis of Nitrosococcus oceani genome inventories of strains from Pacific and Atlantic gyres.</title>
        <authorList>
            <person name="Lim C.K."/>
            <person name="Wang L."/>
            <person name="Sayavedra-Soto L.A."/>
            <person name="Klotz M.G."/>
        </authorList>
    </citation>
    <scope>NUCLEOTIDE SEQUENCE [LARGE SCALE GENOMIC DNA]</scope>
    <source>
        <strain evidence="1 2">C-27</strain>
    </source>
</reference>
<organism evidence="1 2">
    <name type="scientific">Nitrosococcus oceani C-27</name>
    <dbReference type="NCBI Taxonomy" id="314279"/>
    <lineage>
        <taxon>Bacteria</taxon>
        <taxon>Pseudomonadati</taxon>
        <taxon>Pseudomonadota</taxon>
        <taxon>Gammaproteobacteria</taxon>
        <taxon>Chromatiales</taxon>
        <taxon>Chromatiaceae</taxon>
        <taxon>Nitrosococcus</taxon>
    </lineage>
</organism>
<evidence type="ECO:0000313" key="2">
    <source>
        <dbReference type="Proteomes" id="UP000028839"/>
    </source>
</evidence>
<name>A0A0E2Z1Z1_9GAMM</name>
<protein>
    <submittedName>
        <fullName evidence="1">Uncharacterized protein</fullName>
    </submittedName>
</protein>
<comment type="caution">
    <text evidence="1">The sequence shown here is derived from an EMBL/GenBank/DDBJ whole genome shotgun (WGS) entry which is preliminary data.</text>
</comment>
<proteinExistence type="predicted"/>
<dbReference type="Proteomes" id="UP000028839">
    <property type="component" value="Unassembled WGS sequence"/>
</dbReference>
<sequence>MILPIDHPVDDDLIEVGTLTRREVSQVVVAYSFDLRSNELETTLVANPNAGREHIFKAYRIEGDPLDPVSLREQEKVIAAQKVK</sequence>
<dbReference type="EMBL" id="JPGN01000043">
    <property type="protein sequence ID" value="KFI19589.1"/>
    <property type="molecule type" value="Genomic_DNA"/>
</dbReference>
<accession>A0A0E2Z1Z1</accession>